<sequence length="185" mass="19687">MKSKNINQLVLAGVLCGIGIVVPMLMPKIVIGPMSFTLASHVAIFIAMFISPKLAAVVCLGTTLGFFMTTPVIIALRAASHICFALLGAVLIRKIPEIIEKPLPSTVFNGGLAFVHALAEVAVVSPFFLAGSIFKPEQLADGYVMSVLVLVGVGTFLHSLIDYTVSIMLWKPVRAALPSLAELRE</sequence>
<keyword evidence="1" id="KW-0812">Transmembrane</keyword>
<keyword evidence="1" id="KW-1133">Transmembrane helix</keyword>
<dbReference type="EMBL" id="WNBM01000002">
    <property type="protein sequence ID" value="MTT75606.1"/>
    <property type="molecule type" value="Genomic_DNA"/>
</dbReference>
<dbReference type="EMBL" id="CBDS010000064">
    <property type="protein sequence ID" value="CDB45909.1"/>
    <property type="molecule type" value="Genomic_DNA"/>
</dbReference>
<proteinExistence type="predicted"/>
<feature type="transmembrane region" description="Helical" evidence="1">
    <location>
        <begin position="72"/>
        <end position="92"/>
    </location>
</feature>
<protein>
    <submittedName>
        <fullName evidence="2">Uncharacterized protein</fullName>
    </submittedName>
</protein>
<accession>R6IH85</accession>
<dbReference type="OrthoDB" id="1631895at2"/>
<dbReference type="EMBL" id="WNBW01000002">
    <property type="protein sequence ID" value="MTU03668.1"/>
    <property type="molecule type" value="Genomic_DNA"/>
</dbReference>
<dbReference type="AlphaFoldDB" id="A0A3G9H2N7"/>
<reference evidence="2" key="1">
    <citation type="submission" date="2012-11" db="EMBL/GenBank/DDBJ databases">
        <title>Dependencies among metagenomic species, viruses, plasmids and units of genetic variation.</title>
        <authorList>
            <person name="Nielsen H.B."/>
            <person name="Almeida M."/>
            <person name="Juncker A.S."/>
            <person name="Rasmussen S."/>
            <person name="Li J."/>
            <person name="Sunagawa S."/>
            <person name="Plichta D."/>
            <person name="Gautier L."/>
            <person name="Le Chatelier E."/>
            <person name="Peletier E."/>
            <person name="Bonde I."/>
            <person name="Nielsen T."/>
            <person name="Manichanh C."/>
            <person name="Arumugam M."/>
            <person name="Batto J."/>
            <person name="Santos M.B.Q.D."/>
            <person name="Blom N."/>
            <person name="Borruel N."/>
            <person name="Burgdorf K.S."/>
            <person name="Boumezbeur F."/>
            <person name="Casellas F."/>
            <person name="Dore J."/>
            <person name="Guarner F."/>
            <person name="Hansen T."/>
            <person name="Hildebrand F."/>
            <person name="Kaas R.S."/>
            <person name="Kennedy S."/>
            <person name="Kristiansen K."/>
            <person name="Kultima J.R."/>
            <person name="Leonard P."/>
            <person name="Levenez F."/>
            <person name="Lund O."/>
            <person name="Moumen B."/>
            <person name="Le Paslier D."/>
            <person name="Pons N."/>
            <person name="Pedersen O."/>
            <person name="Prifti E."/>
            <person name="Qin J."/>
            <person name="Raes J."/>
            <person name="Tap J."/>
            <person name="Tims S."/>
            <person name="Ussery D.W."/>
            <person name="Yamada T."/>
            <person name="MetaHit consortium"/>
            <person name="Renault P."/>
            <person name="Sicheritz-Ponten T."/>
            <person name="Bork P."/>
            <person name="Wang J."/>
            <person name="Brunak S."/>
            <person name="Ehrlich S.D."/>
        </authorList>
    </citation>
    <scope>NUCLEOTIDE SEQUENCE [LARGE SCALE GENOMIC DNA]</scope>
</reference>
<comment type="caution">
    <text evidence="2">The sequence shown here is derived from an EMBL/GenBank/DDBJ whole genome shotgun (WGS) entry which is preliminary data.</text>
</comment>
<feature type="transmembrane region" description="Helical" evidence="1">
    <location>
        <begin position="140"/>
        <end position="161"/>
    </location>
</feature>
<evidence type="ECO:0000256" key="1">
    <source>
        <dbReference type="SAM" id="Phobius"/>
    </source>
</evidence>
<dbReference type="RefSeq" id="WP_021717884.1">
    <property type="nucleotide sequence ID" value="NZ_AP019004.1"/>
</dbReference>
<keyword evidence="5" id="KW-1185">Reference proteome</keyword>
<dbReference type="Proteomes" id="UP000484547">
    <property type="component" value="Unassembled WGS sequence"/>
</dbReference>
<accession>A0A3G9H2N7</accession>
<feature type="transmembrane region" description="Helical" evidence="1">
    <location>
        <begin position="6"/>
        <end position="26"/>
    </location>
</feature>
<evidence type="ECO:0000313" key="5">
    <source>
        <dbReference type="Proteomes" id="UP000443070"/>
    </source>
</evidence>
<gene>
    <name evidence="2" type="ORF">BN533_00982</name>
    <name evidence="3" type="ORF">GMD11_04895</name>
    <name evidence="4" type="ORF">GMD18_04540</name>
</gene>
<feature type="transmembrane region" description="Helical" evidence="1">
    <location>
        <begin position="113"/>
        <end position="134"/>
    </location>
</feature>
<evidence type="ECO:0000313" key="2">
    <source>
        <dbReference type="EMBL" id="CDB45909.1"/>
    </source>
</evidence>
<name>A0A3G9H2N7_9FIRM</name>
<dbReference type="Proteomes" id="UP000443070">
    <property type="component" value="Unassembled WGS sequence"/>
</dbReference>
<dbReference type="GeneID" id="49408037"/>
<dbReference type="Gene3D" id="1.10.1760.20">
    <property type="match status" value="1"/>
</dbReference>
<evidence type="ECO:0000313" key="6">
    <source>
        <dbReference type="Proteomes" id="UP000484547"/>
    </source>
</evidence>
<feature type="transmembrane region" description="Helical" evidence="1">
    <location>
        <begin position="38"/>
        <end position="66"/>
    </location>
</feature>
<organism evidence="2">
    <name type="scientific">Phascolarctobacterium faecium</name>
    <dbReference type="NCBI Taxonomy" id="33025"/>
    <lineage>
        <taxon>Bacteria</taxon>
        <taxon>Bacillati</taxon>
        <taxon>Bacillota</taxon>
        <taxon>Negativicutes</taxon>
        <taxon>Acidaminococcales</taxon>
        <taxon>Acidaminococcaceae</taxon>
        <taxon>Phascolarctobacterium</taxon>
    </lineage>
</organism>
<keyword evidence="1" id="KW-0472">Membrane</keyword>
<reference evidence="5 6" key="2">
    <citation type="journal article" date="2019" name="Nat. Med.">
        <title>A library of human gut bacterial isolates paired with longitudinal multiomics data enables mechanistic microbiome research.</title>
        <authorList>
            <person name="Poyet M."/>
            <person name="Groussin M."/>
            <person name="Gibbons S.M."/>
            <person name="Avila-Pacheco J."/>
            <person name="Jiang X."/>
            <person name="Kearney S.M."/>
            <person name="Perrotta A.R."/>
            <person name="Berdy B."/>
            <person name="Zhao S."/>
            <person name="Lieberman T.D."/>
            <person name="Swanson P.K."/>
            <person name="Smith M."/>
            <person name="Roesemann S."/>
            <person name="Alexander J.E."/>
            <person name="Rich S.A."/>
            <person name="Livny J."/>
            <person name="Vlamakis H."/>
            <person name="Clish C."/>
            <person name="Bullock K."/>
            <person name="Deik A."/>
            <person name="Scott J."/>
            <person name="Pierce K.A."/>
            <person name="Xavier R.J."/>
            <person name="Alm E.J."/>
        </authorList>
    </citation>
    <scope>NUCLEOTIDE SEQUENCE [LARGE SCALE GENOMIC DNA]</scope>
    <source>
        <strain evidence="3 6">BIOML-A13</strain>
        <strain evidence="4 5">BIOML-A3</strain>
    </source>
</reference>
<evidence type="ECO:0000313" key="3">
    <source>
        <dbReference type="EMBL" id="MTT75606.1"/>
    </source>
</evidence>
<evidence type="ECO:0000313" key="4">
    <source>
        <dbReference type="EMBL" id="MTU03668.1"/>
    </source>
</evidence>